<dbReference type="InterPro" id="IPR004107">
    <property type="entry name" value="Integrase_SAM-like_N"/>
</dbReference>
<dbReference type="InterPro" id="IPR044068">
    <property type="entry name" value="CB"/>
</dbReference>
<keyword evidence="3 10" id="KW-0963">Cytoplasm</keyword>
<comment type="function">
    <text evidence="10">Site-specific tyrosine recombinase, which acts by catalyzing the cutting and rejoining of the recombining DNA molecules. The XerC-XerD complex is essential to convert dimers of the bacterial chromosome into monomers to permit their segregation at cell division. It also contributes to the segregational stability of plasmids.</text>
</comment>
<dbReference type="SUPFAM" id="SSF56349">
    <property type="entry name" value="DNA breaking-rejoining enzymes"/>
    <property type="match status" value="1"/>
</dbReference>
<evidence type="ECO:0000256" key="1">
    <source>
        <dbReference type="ARBA" id="ARBA00004496"/>
    </source>
</evidence>
<dbReference type="PANTHER" id="PTHR30349">
    <property type="entry name" value="PHAGE INTEGRASE-RELATED"/>
    <property type="match status" value="1"/>
</dbReference>
<accession>A0A520LSS4</accession>
<dbReference type="InterPro" id="IPR013762">
    <property type="entry name" value="Integrase-like_cat_sf"/>
</dbReference>
<dbReference type="InterPro" id="IPR002104">
    <property type="entry name" value="Integrase_catalytic"/>
</dbReference>
<keyword evidence="4 10" id="KW-0132">Cell division</keyword>
<evidence type="ECO:0000256" key="10">
    <source>
        <dbReference type="HAMAP-Rule" id="MF_01808"/>
    </source>
</evidence>
<dbReference type="Gene3D" id="1.10.150.130">
    <property type="match status" value="1"/>
</dbReference>
<comment type="similarity">
    <text evidence="10">Belongs to the 'phage' integrase family. XerC subfamily.</text>
</comment>
<dbReference type="InterPro" id="IPR023009">
    <property type="entry name" value="Tyrosine_recombinase_XerC/XerD"/>
</dbReference>
<organism evidence="13 14">
    <name type="scientific">SAR86 cluster bacterium</name>
    <dbReference type="NCBI Taxonomy" id="2030880"/>
    <lineage>
        <taxon>Bacteria</taxon>
        <taxon>Pseudomonadati</taxon>
        <taxon>Pseudomonadota</taxon>
        <taxon>Gammaproteobacteria</taxon>
        <taxon>SAR86 cluster</taxon>
    </lineage>
</organism>
<feature type="active site" evidence="10">
    <location>
        <position position="272"/>
    </location>
</feature>
<keyword evidence="9 10" id="KW-0131">Cell cycle</keyword>
<comment type="subunit">
    <text evidence="10">Forms a cyclic heterotetrameric complex composed of two molecules of XerC and two molecules of XerD.</text>
</comment>
<dbReference type="Proteomes" id="UP000319023">
    <property type="component" value="Unassembled WGS sequence"/>
</dbReference>
<dbReference type="CDD" id="cd00798">
    <property type="entry name" value="INT_XerDC_C"/>
    <property type="match status" value="1"/>
</dbReference>
<dbReference type="InterPro" id="IPR010998">
    <property type="entry name" value="Integrase_recombinase_N"/>
</dbReference>
<feature type="active site" evidence="10">
    <location>
        <position position="246"/>
    </location>
</feature>
<dbReference type="GO" id="GO:0051301">
    <property type="term" value="P:cell division"/>
    <property type="evidence" value="ECO:0007669"/>
    <property type="project" value="UniProtKB-KW"/>
</dbReference>
<feature type="domain" description="Core-binding (CB)" evidence="12">
    <location>
        <begin position="5"/>
        <end position="91"/>
    </location>
</feature>
<dbReference type="PROSITE" id="PS51900">
    <property type="entry name" value="CB"/>
    <property type="match status" value="1"/>
</dbReference>
<dbReference type="GO" id="GO:0009037">
    <property type="term" value="F:tyrosine-based site-specific recombinase activity"/>
    <property type="evidence" value="ECO:0007669"/>
    <property type="project" value="UniProtKB-UniRule"/>
</dbReference>
<feature type="domain" description="Tyr recombinase" evidence="11">
    <location>
        <begin position="112"/>
        <end position="294"/>
    </location>
</feature>
<feature type="active site" evidence="10">
    <location>
        <position position="249"/>
    </location>
</feature>
<dbReference type="GO" id="GO:0006313">
    <property type="term" value="P:DNA transposition"/>
    <property type="evidence" value="ECO:0007669"/>
    <property type="project" value="UniProtKB-UniRule"/>
</dbReference>
<dbReference type="InterPro" id="IPR050090">
    <property type="entry name" value="Tyrosine_recombinase_XerCD"/>
</dbReference>
<evidence type="ECO:0000259" key="12">
    <source>
        <dbReference type="PROSITE" id="PS51900"/>
    </source>
</evidence>
<dbReference type="PROSITE" id="PS51898">
    <property type="entry name" value="TYR_RECOMBINASE"/>
    <property type="match status" value="1"/>
</dbReference>
<dbReference type="Pfam" id="PF00589">
    <property type="entry name" value="Phage_integrase"/>
    <property type="match status" value="1"/>
</dbReference>
<comment type="similarity">
    <text evidence="2">Belongs to the 'phage' integrase family. XerD subfamily.</text>
</comment>
<dbReference type="Gene3D" id="1.10.443.10">
    <property type="entry name" value="Intergrase catalytic core"/>
    <property type="match status" value="1"/>
</dbReference>
<keyword evidence="7 10" id="KW-0238">DNA-binding</keyword>
<dbReference type="NCBIfam" id="TIGR02225">
    <property type="entry name" value="recomb_XerD"/>
    <property type="match status" value="1"/>
</dbReference>
<dbReference type="InterPro" id="IPR011010">
    <property type="entry name" value="DNA_brk_join_enz"/>
</dbReference>
<comment type="subcellular location">
    <subcellularLocation>
        <location evidence="1 10">Cytoplasm</location>
    </subcellularLocation>
</comment>
<dbReference type="InterPro" id="IPR011932">
    <property type="entry name" value="Recomb_XerD"/>
</dbReference>
<protein>
    <recommendedName>
        <fullName evidence="10">Tyrosine recombinase XerC</fullName>
    </recommendedName>
</protein>
<evidence type="ECO:0000313" key="14">
    <source>
        <dbReference type="Proteomes" id="UP000319023"/>
    </source>
</evidence>
<feature type="active site" description="O-(3'-phospho-DNA)-tyrosine intermediate" evidence="10">
    <location>
        <position position="281"/>
    </location>
</feature>
<dbReference type="GO" id="GO:0005737">
    <property type="term" value="C:cytoplasm"/>
    <property type="evidence" value="ECO:0007669"/>
    <property type="project" value="UniProtKB-SubCell"/>
</dbReference>
<dbReference type="PANTHER" id="PTHR30349:SF90">
    <property type="entry name" value="TYROSINE RECOMBINASE XERD"/>
    <property type="match status" value="1"/>
</dbReference>
<evidence type="ECO:0000313" key="13">
    <source>
        <dbReference type="EMBL" id="RZO12038.1"/>
    </source>
</evidence>
<keyword evidence="6 10" id="KW-0229">DNA integration</keyword>
<dbReference type="EMBL" id="SHBN01000018">
    <property type="protein sequence ID" value="RZO12038.1"/>
    <property type="molecule type" value="Genomic_DNA"/>
</dbReference>
<proteinExistence type="inferred from homology"/>
<feature type="active site" evidence="10">
    <location>
        <position position="152"/>
    </location>
</feature>
<dbReference type="AlphaFoldDB" id="A0A520LSS4"/>
<evidence type="ECO:0000256" key="9">
    <source>
        <dbReference type="ARBA" id="ARBA00023306"/>
    </source>
</evidence>
<dbReference type="GO" id="GO:0003677">
    <property type="term" value="F:DNA binding"/>
    <property type="evidence" value="ECO:0007669"/>
    <property type="project" value="UniProtKB-UniRule"/>
</dbReference>
<gene>
    <name evidence="13" type="primary">xerD</name>
    <name evidence="10" type="synonym">xerC</name>
    <name evidence="13" type="ORF">EVB01_01345</name>
</gene>
<evidence type="ECO:0000256" key="2">
    <source>
        <dbReference type="ARBA" id="ARBA00010450"/>
    </source>
</evidence>
<dbReference type="Pfam" id="PF02899">
    <property type="entry name" value="Phage_int_SAM_1"/>
    <property type="match status" value="1"/>
</dbReference>
<feature type="active site" evidence="10">
    <location>
        <position position="176"/>
    </location>
</feature>
<evidence type="ECO:0000256" key="8">
    <source>
        <dbReference type="ARBA" id="ARBA00023172"/>
    </source>
</evidence>
<evidence type="ECO:0000256" key="3">
    <source>
        <dbReference type="ARBA" id="ARBA00022490"/>
    </source>
</evidence>
<dbReference type="NCBIfam" id="NF001399">
    <property type="entry name" value="PRK00283.1"/>
    <property type="match status" value="1"/>
</dbReference>
<dbReference type="HAMAP" id="MF_01808">
    <property type="entry name" value="Recomb_XerC_XerD"/>
    <property type="match status" value="1"/>
</dbReference>
<evidence type="ECO:0000256" key="5">
    <source>
        <dbReference type="ARBA" id="ARBA00022829"/>
    </source>
</evidence>
<dbReference type="NCBIfam" id="NF040815">
    <property type="entry name" value="recomb_XerA_Arch"/>
    <property type="match status" value="1"/>
</dbReference>
<reference evidence="13 14" key="1">
    <citation type="submission" date="2019-02" db="EMBL/GenBank/DDBJ databases">
        <title>Prokaryotic population dynamics and viral predation in marine succession experiment using metagenomics: the confinement effect.</title>
        <authorList>
            <person name="Haro-Moreno J.M."/>
            <person name="Rodriguez-Valera F."/>
            <person name="Lopez-Perez M."/>
        </authorList>
    </citation>
    <scope>NUCLEOTIDE SEQUENCE [LARGE SCALE GENOMIC DNA]</scope>
    <source>
        <strain evidence="13">MED-G168</strain>
    </source>
</reference>
<evidence type="ECO:0000256" key="4">
    <source>
        <dbReference type="ARBA" id="ARBA00022618"/>
    </source>
</evidence>
<evidence type="ECO:0000256" key="7">
    <source>
        <dbReference type="ARBA" id="ARBA00023125"/>
    </source>
</evidence>
<keyword evidence="8 10" id="KW-0233">DNA recombination</keyword>
<sequence>MSSDLKKDPLVDSFLSSLRLEKGLSENTIKAYSNDCQAFKKWLFLNQRCDPMDSTESDIENYLKYLKGVNLSNSTINRKLSSLKHFFNYLSKTKLLKFNPVVNISGPKKSMSLPKSLSIIDVNSLIDAPDCSNFIGLRDRAMIELLYATGVRISELINLEYSNIDLNRSLIKVMGKGGKERMIPFGDDALSWLIHYIEFRRKNNLSLNSRDFFISQQGKKITRQAFWHRIKIYLKASGLSMDVSPHTLRHAFATHLLNNGADLRSVQMLLGHSDLSTTQIYTHIAKQRLSDMVKQHHPRG</sequence>
<dbReference type="GO" id="GO:0007059">
    <property type="term" value="P:chromosome segregation"/>
    <property type="evidence" value="ECO:0007669"/>
    <property type="project" value="UniProtKB-UniRule"/>
</dbReference>
<keyword evidence="5 10" id="KW-0159">Chromosome partition</keyword>
<evidence type="ECO:0000256" key="6">
    <source>
        <dbReference type="ARBA" id="ARBA00022908"/>
    </source>
</evidence>
<name>A0A520LSS4_9GAMM</name>
<evidence type="ECO:0000259" key="11">
    <source>
        <dbReference type="PROSITE" id="PS51898"/>
    </source>
</evidence>
<comment type="caution">
    <text evidence="13">The sequence shown here is derived from an EMBL/GenBank/DDBJ whole genome shotgun (WGS) entry which is preliminary data.</text>
</comment>